<proteinExistence type="predicted"/>
<evidence type="ECO:0000313" key="2">
    <source>
        <dbReference type="EMBL" id="PTE18013.1"/>
    </source>
</evidence>
<dbReference type="RefSeq" id="WP_107324543.1">
    <property type="nucleotide sequence ID" value="NZ_NHSP01000078.1"/>
</dbReference>
<keyword evidence="1" id="KW-1133">Transmembrane helix</keyword>
<protein>
    <submittedName>
        <fullName evidence="2">Uncharacterized protein</fullName>
    </submittedName>
</protein>
<keyword evidence="1" id="KW-0472">Membrane</keyword>
<dbReference type="AlphaFoldDB" id="A0A2T4JJH5"/>
<dbReference type="OrthoDB" id="8601734at2"/>
<reference evidence="2 3" key="1">
    <citation type="submission" date="2018-03" db="EMBL/GenBank/DDBJ databases">
        <title>Rhodobacter veldkampii.</title>
        <authorList>
            <person name="Meyer T.E."/>
            <person name="Miller S."/>
            <person name="Lodha T."/>
            <person name="Gandham S."/>
            <person name="Chintalapati S."/>
            <person name="Chintalapati V.R."/>
        </authorList>
    </citation>
    <scope>NUCLEOTIDE SEQUENCE [LARGE SCALE GENOMIC DNA]</scope>
    <source>
        <strain evidence="2 3">DSM 11550</strain>
    </source>
</reference>
<sequence>MAVDLISMIAAGILTACIMFAAGHFFRKARGQRLPKWMMPSAVGATMIVFSIWNEYTWFSRLEAVLPESVVVLNTATSSAPWRPWTYAIPMTERFMAIDRSALVRSDAAPDLVRAEILLVQRWQPTRVVPVAYDCAAGARADLFGGAELAADGTLTGASWQPVGLEDETLQAVCNGG</sequence>
<dbReference type="EMBL" id="PZKF01000011">
    <property type="protein sequence ID" value="PTE18013.1"/>
    <property type="molecule type" value="Genomic_DNA"/>
</dbReference>
<name>A0A2T4JJH5_9RHOB</name>
<keyword evidence="3" id="KW-1185">Reference proteome</keyword>
<comment type="caution">
    <text evidence="2">The sequence shown here is derived from an EMBL/GenBank/DDBJ whole genome shotgun (WGS) entry which is preliminary data.</text>
</comment>
<evidence type="ECO:0000256" key="1">
    <source>
        <dbReference type="SAM" id="Phobius"/>
    </source>
</evidence>
<feature type="transmembrane region" description="Helical" evidence="1">
    <location>
        <begin position="6"/>
        <end position="26"/>
    </location>
</feature>
<evidence type="ECO:0000313" key="3">
    <source>
        <dbReference type="Proteomes" id="UP000241899"/>
    </source>
</evidence>
<organism evidence="2 3">
    <name type="scientific">Phaeovulum veldkampii DSM 11550</name>
    <dbReference type="NCBI Taxonomy" id="1185920"/>
    <lineage>
        <taxon>Bacteria</taxon>
        <taxon>Pseudomonadati</taxon>
        <taxon>Pseudomonadota</taxon>
        <taxon>Alphaproteobacteria</taxon>
        <taxon>Rhodobacterales</taxon>
        <taxon>Paracoccaceae</taxon>
        <taxon>Phaeovulum</taxon>
    </lineage>
</organism>
<dbReference type="Proteomes" id="UP000241899">
    <property type="component" value="Unassembled WGS sequence"/>
</dbReference>
<gene>
    <name evidence="2" type="ORF">C5F46_06445</name>
</gene>
<accession>A0A2T4JJH5</accession>
<keyword evidence="1" id="KW-0812">Transmembrane</keyword>